<evidence type="ECO:0000313" key="1">
    <source>
        <dbReference type="EMBL" id="CAF0855477.1"/>
    </source>
</evidence>
<sequence>MTDSNMTNVLAGSLIDSQHRGLQNLSGPMDILPPVHIECYKRYEDLLFTSIQEVAANEARTYCKGNDVTVSIDGTWLTQGYSSLHGVGTLVSAVDLPKVLDYEIMSRHYSRCTELLAVNNSGSELYSKLLEKTSAFWL</sequence>
<evidence type="ECO:0000313" key="2">
    <source>
        <dbReference type="EMBL" id="CAF4143627.1"/>
    </source>
</evidence>
<accession>A0A813WLQ9</accession>
<dbReference type="EMBL" id="CAJNOE010000070">
    <property type="protein sequence ID" value="CAF0855477.1"/>
    <property type="molecule type" value="Genomic_DNA"/>
</dbReference>
<organism evidence="1 3">
    <name type="scientific">Adineta steineri</name>
    <dbReference type="NCBI Taxonomy" id="433720"/>
    <lineage>
        <taxon>Eukaryota</taxon>
        <taxon>Metazoa</taxon>
        <taxon>Spiralia</taxon>
        <taxon>Gnathifera</taxon>
        <taxon>Rotifera</taxon>
        <taxon>Eurotatoria</taxon>
        <taxon>Bdelloidea</taxon>
        <taxon>Adinetida</taxon>
        <taxon>Adinetidae</taxon>
        <taxon>Adineta</taxon>
    </lineage>
</organism>
<dbReference type="Proteomes" id="UP000663860">
    <property type="component" value="Unassembled WGS sequence"/>
</dbReference>
<name>A0A813WLQ9_9BILA</name>
<dbReference type="Proteomes" id="UP000663868">
    <property type="component" value="Unassembled WGS sequence"/>
</dbReference>
<comment type="caution">
    <text evidence="1">The sequence shown here is derived from an EMBL/GenBank/DDBJ whole genome shotgun (WGS) entry which is preliminary data.</text>
</comment>
<dbReference type="EMBL" id="CAJOBB010005880">
    <property type="protein sequence ID" value="CAF4143627.1"/>
    <property type="molecule type" value="Genomic_DNA"/>
</dbReference>
<protein>
    <submittedName>
        <fullName evidence="1">Uncharacterized protein</fullName>
    </submittedName>
</protein>
<dbReference type="AlphaFoldDB" id="A0A813WLQ9"/>
<reference evidence="1" key="1">
    <citation type="submission" date="2021-02" db="EMBL/GenBank/DDBJ databases">
        <authorList>
            <person name="Nowell W R."/>
        </authorList>
    </citation>
    <scope>NUCLEOTIDE SEQUENCE</scope>
</reference>
<proteinExistence type="predicted"/>
<evidence type="ECO:0000313" key="3">
    <source>
        <dbReference type="Proteomes" id="UP000663860"/>
    </source>
</evidence>
<gene>
    <name evidence="1" type="ORF">IZO911_LOCUS9828</name>
    <name evidence="2" type="ORF">KXQ929_LOCUS36847</name>
</gene>